<organism evidence="2 3">
    <name type="scientific">Pelagomonas calceolata</name>
    <dbReference type="NCBI Taxonomy" id="35677"/>
    <lineage>
        <taxon>Eukaryota</taxon>
        <taxon>Sar</taxon>
        <taxon>Stramenopiles</taxon>
        <taxon>Ochrophyta</taxon>
        <taxon>Pelagophyceae</taxon>
        <taxon>Pelagomonadales</taxon>
        <taxon>Pelagomonadaceae</taxon>
        <taxon>Pelagomonas</taxon>
    </lineage>
</organism>
<evidence type="ECO:0000256" key="1">
    <source>
        <dbReference type="SAM" id="MobiDB-lite"/>
    </source>
</evidence>
<feature type="compositionally biased region" description="Acidic residues" evidence="1">
    <location>
        <begin position="347"/>
        <end position="361"/>
    </location>
</feature>
<protein>
    <submittedName>
        <fullName evidence="2">Uncharacterized protein</fullName>
    </submittedName>
</protein>
<sequence>MLPTLRDALRRSLPPELGEFFASLRGPFRAEGSFDVRAAPPTAVASAPLDGASSEAEAARRLVGWTRAQASAFAEGRNVIFGGGRKKKELPPMASLADVGAYLRRHEPPPAPPAAASRLPRERSSANGGRPVGALWTEAAALLSAAAPAGQRWSWTDVAGAATRLRRRPCEMRLRLPTIAGAVPLRLAHRLFWDYQARVVAAEDVSGVAAQNVALLRERGASSLTLLAEKIRCAQGVVSLVVDDRGDSALRISSATVESPAPQPFDARSIIVRPEGDVPYEVRARPYSETSAACDAAVAFDDAPRVLTPTQFDDDDDEEDEEEEDSRDGAATPPPPPSAPVESVTVVDDDAGGDTAPEDDGAGAPDGVAVEICREGDEAWLSAAVRKATMSFKATGPPVNGSVHITFLGPDSLWLICAQVTGTAAVGRIGVGGLSVEINQGLSVVLEIADAAIRGRTVAILRELADVFAAPDALRSWWPGPVDTASCDEAVQVLDLLRRNGRGEGKWLRFAVDVAGTLRKDGDDLILAGTATQGVRVDAAGNARDVLLDASILGDAIRRRRLLEAAAAASK</sequence>
<feature type="region of interest" description="Disordered" evidence="1">
    <location>
        <begin position="304"/>
        <end position="366"/>
    </location>
</feature>
<dbReference type="AlphaFoldDB" id="A0A8J2SQQ8"/>
<proteinExistence type="predicted"/>
<gene>
    <name evidence="2" type="ORF">PECAL_4P26980</name>
</gene>
<feature type="compositionally biased region" description="Acidic residues" evidence="1">
    <location>
        <begin position="312"/>
        <end position="326"/>
    </location>
</feature>
<evidence type="ECO:0000313" key="2">
    <source>
        <dbReference type="EMBL" id="CAH0375366.1"/>
    </source>
</evidence>
<accession>A0A8J2SQQ8</accession>
<evidence type="ECO:0000313" key="3">
    <source>
        <dbReference type="Proteomes" id="UP000789595"/>
    </source>
</evidence>
<comment type="caution">
    <text evidence="2">The sequence shown here is derived from an EMBL/GenBank/DDBJ whole genome shotgun (WGS) entry which is preliminary data.</text>
</comment>
<feature type="region of interest" description="Disordered" evidence="1">
    <location>
        <begin position="105"/>
        <end position="130"/>
    </location>
</feature>
<name>A0A8J2SQQ8_9STRA</name>
<dbReference type="Proteomes" id="UP000789595">
    <property type="component" value="Unassembled WGS sequence"/>
</dbReference>
<keyword evidence="3" id="KW-1185">Reference proteome</keyword>
<dbReference type="EMBL" id="CAKKNE010000004">
    <property type="protein sequence ID" value="CAH0375366.1"/>
    <property type="molecule type" value="Genomic_DNA"/>
</dbReference>
<reference evidence="2" key="1">
    <citation type="submission" date="2021-11" db="EMBL/GenBank/DDBJ databases">
        <authorList>
            <consortium name="Genoscope - CEA"/>
            <person name="William W."/>
        </authorList>
    </citation>
    <scope>NUCLEOTIDE SEQUENCE</scope>
</reference>